<accession>A0A5M9JGA1</accession>
<evidence type="ECO:0000256" key="5">
    <source>
        <dbReference type="SAM" id="MobiDB-lite"/>
    </source>
</evidence>
<dbReference type="Pfam" id="PF00271">
    <property type="entry name" value="Helicase_C"/>
    <property type="match status" value="1"/>
</dbReference>
<evidence type="ECO:0000313" key="8">
    <source>
        <dbReference type="Proteomes" id="UP000322873"/>
    </source>
</evidence>
<dbReference type="InterPro" id="IPR050628">
    <property type="entry name" value="SNF2_RAD54_helicase_TF"/>
</dbReference>
<dbReference type="InterPro" id="IPR027417">
    <property type="entry name" value="P-loop_NTPase"/>
</dbReference>
<dbReference type="Pfam" id="PF00176">
    <property type="entry name" value="SNF2-rel_dom"/>
    <property type="match status" value="2"/>
</dbReference>
<reference evidence="7 8" key="1">
    <citation type="submission" date="2019-06" db="EMBL/GenBank/DDBJ databases">
        <title>Genome Sequence of the Brown Rot Fungal Pathogen Monilinia fructicola.</title>
        <authorList>
            <person name="De Miccolis Angelini R.M."/>
            <person name="Landi L."/>
            <person name="Abate D."/>
            <person name="Pollastro S."/>
            <person name="Romanazzi G."/>
            <person name="Faretra F."/>
        </authorList>
    </citation>
    <scope>NUCLEOTIDE SEQUENCE [LARGE SCALE GENOMIC DNA]</scope>
    <source>
        <strain evidence="7 8">Mfrc123</strain>
    </source>
</reference>
<dbReference type="GO" id="GO:0006281">
    <property type="term" value="P:DNA repair"/>
    <property type="evidence" value="ECO:0007669"/>
    <property type="project" value="TreeGrafter"/>
</dbReference>
<feature type="region of interest" description="Disordered" evidence="5">
    <location>
        <begin position="1"/>
        <end position="207"/>
    </location>
</feature>
<dbReference type="SMART" id="SM00487">
    <property type="entry name" value="DEXDc"/>
    <property type="match status" value="1"/>
</dbReference>
<gene>
    <name evidence="7" type="ORF">EYC84_009951</name>
</gene>
<name>A0A5M9JGA1_MONFR</name>
<dbReference type="InterPro" id="IPR000330">
    <property type="entry name" value="SNF2_N"/>
</dbReference>
<dbReference type="InterPro" id="IPR049730">
    <property type="entry name" value="SNF2/RAD54-like_C"/>
</dbReference>
<evidence type="ECO:0000313" key="7">
    <source>
        <dbReference type="EMBL" id="KAA8566852.1"/>
    </source>
</evidence>
<keyword evidence="4" id="KW-0067">ATP-binding</keyword>
<feature type="compositionally biased region" description="Basic and acidic residues" evidence="5">
    <location>
        <begin position="961"/>
        <end position="971"/>
    </location>
</feature>
<dbReference type="PANTHER" id="PTHR45626">
    <property type="entry name" value="TRANSCRIPTION TERMINATION FACTOR 2-RELATED"/>
    <property type="match status" value="1"/>
</dbReference>
<comment type="caution">
    <text evidence="7">The sequence shown here is derived from an EMBL/GenBank/DDBJ whole genome shotgun (WGS) entry which is preliminary data.</text>
</comment>
<keyword evidence="2" id="KW-0378">Hydrolase</keyword>
<feature type="compositionally biased region" description="Acidic residues" evidence="5">
    <location>
        <begin position="89"/>
        <end position="99"/>
    </location>
</feature>
<evidence type="ECO:0000259" key="6">
    <source>
        <dbReference type="SMART" id="SM00487"/>
    </source>
</evidence>
<dbReference type="GO" id="GO:0008094">
    <property type="term" value="F:ATP-dependent activity, acting on DNA"/>
    <property type="evidence" value="ECO:0007669"/>
    <property type="project" value="TreeGrafter"/>
</dbReference>
<dbReference type="GO" id="GO:0004386">
    <property type="term" value="F:helicase activity"/>
    <property type="evidence" value="ECO:0007669"/>
    <property type="project" value="UniProtKB-KW"/>
</dbReference>
<feature type="domain" description="Helicase ATP-binding" evidence="6">
    <location>
        <begin position="326"/>
        <end position="517"/>
    </location>
</feature>
<feature type="compositionally biased region" description="Acidic residues" evidence="5">
    <location>
        <begin position="164"/>
        <end position="176"/>
    </location>
</feature>
<dbReference type="GO" id="GO:0016787">
    <property type="term" value="F:hydrolase activity"/>
    <property type="evidence" value="ECO:0007669"/>
    <property type="project" value="UniProtKB-KW"/>
</dbReference>
<sequence>MDPGSKRHRLATKPTFLPDQEILSGKEAQRISATMPPGKKLANAGRESTSNTPARAGEDRVEESDTATWFPSRKLYTPRTSVKRRSPDDEFGESGEENEGDTRPKTNFSSDDNMPFVRQSPNSAKRLKYLDDNSPFLGEQSTRFGPPPGVESVEDSSNGGRDSEDLEESSSSEDESDQKNLPESSQASPSRTKATKTTKKTHQKPTKCAEEWWERFHTTQTKILKSRSRRTFAKDGAEAKLESMKNHDPLAGNNSERDGEPTNYIDASNNSMWFKLLSGLDLPEECRRDSTSLEDASKGFGRDKIKIVIPEHDKSLHKTTWLLKGMKTSLWHHQLLGVHWMMGREFSIEGPKGGINADAMGLGKTIEMLAAIVANPRPKDAIKKKIGPTLIVSPACIVRMSCPWPDNKVLRGLRKLASSKGNQAPICATAVEDWIEKQREKQGGVLHNINWYRVVLDEAQNIKNEAVRTSHAANALLGKFRWAMSGTPMMNRREELYPYFRFVKDPAIPNLYMFTQEFCEEDNDECDKRMNETLGRIIVRRTMNDRVLGKEIVKLPPFTKKNNLICFNKATEILYQAVEERFRGLIVQGLEDEDPRKNMQYSIVAVLRLRQFIAHPLIIEPQMKIMFDIEELKDIQERMGGADVALHRRMDLWIRDLECGRENPKSFRFEDTDECGLCNEVEIEDAQQVRTCKNRHIFCRPCIDQYCAAQAATEQVDDGKMHCPALLCAGTFEFDRLKNVKSDPKERSSKQIMGRDENRYVPTLGTRSEWLEDVDAGKFTLPESTKLEAIRSMLLNWRAQEPSDKTIIFVQWKTMMLLIGMMLVEENFHFVYYTGDMCKKPRAQAMKTFTNMPEVTVMIMGLQVGSVGLNITCANRAIMVVDVRLALKQMRKNFLIAGTCKALGDHSQMSALGHVVEDEDGNPIDIIADYETLDGSEILDLLKKGDINIDIDGPGVFDDSETQRDANREDMGEPAVEDYANLEDSEEDALTRALKAQSMQATAEADDYYSEAYESSNV</sequence>
<dbReference type="Gene3D" id="3.40.50.300">
    <property type="entry name" value="P-loop containing nucleotide triphosphate hydrolases"/>
    <property type="match status" value="1"/>
</dbReference>
<evidence type="ECO:0000256" key="4">
    <source>
        <dbReference type="ARBA" id="ARBA00022840"/>
    </source>
</evidence>
<dbReference type="CDD" id="cd18793">
    <property type="entry name" value="SF2_C_SNF"/>
    <property type="match status" value="1"/>
</dbReference>
<organism evidence="7 8">
    <name type="scientific">Monilinia fructicola</name>
    <name type="common">Brown rot fungus</name>
    <name type="synonym">Ciboria fructicola</name>
    <dbReference type="NCBI Taxonomy" id="38448"/>
    <lineage>
        <taxon>Eukaryota</taxon>
        <taxon>Fungi</taxon>
        <taxon>Dikarya</taxon>
        <taxon>Ascomycota</taxon>
        <taxon>Pezizomycotina</taxon>
        <taxon>Leotiomycetes</taxon>
        <taxon>Helotiales</taxon>
        <taxon>Sclerotiniaceae</taxon>
        <taxon>Monilinia</taxon>
    </lineage>
</organism>
<keyword evidence="1" id="KW-0547">Nucleotide-binding</keyword>
<dbReference type="AlphaFoldDB" id="A0A5M9JGA1"/>
<evidence type="ECO:0000256" key="3">
    <source>
        <dbReference type="ARBA" id="ARBA00022806"/>
    </source>
</evidence>
<dbReference type="CDD" id="cd18008">
    <property type="entry name" value="DEXDc_SHPRH-like"/>
    <property type="match status" value="1"/>
</dbReference>
<keyword evidence="8" id="KW-1185">Reference proteome</keyword>
<dbReference type="InterPro" id="IPR014001">
    <property type="entry name" value="Helicase_ATP-bd"/>
</dbReference>
<feature type="region of interest" description="Disordered" evidence="5">
    <location>
        <begin position="238"/>
        <end position="261"/>
    </location>
</feature>
<feature type="compositionally biased region" description="Basic and acidic residues" evidence="5">
    <location>
        <begin position="238"/>
        <end position="248"/>
    </location>
</feature>
<feature type="compositionally biased region" description="Basic residues" evidence="5">
    <location>
        <begin position="1"/>
        <end position="11"/>
    </location>
</feature>
<dbReference type="SUPFAM" id="SSF52540">
    <property type="entry name" value="P-loop containing nucleoside triphosphate hydrolases"/>
    <property type="match status" value="2"/>
</dbReference>
<evidence type="ECO:0000256" key="2">
    <source>
        <dbReference type="ARBA" id="ARBA00022801"/>
    </source>
</evidence>
<protein>
    <recommendedName>
        <fullName evidence="6">Helicase ATP-binding domain-containing protein</fullName>
    </recommendedName>
</protein>
<dbReference type="InterPro" id="IPR038718">
    <property type="entry name" value="SNF2-like_sf"/>
</dbReference>
<dbReference type="GO" id="GO:0005634">
    <property type="term" value="C:nucleus"/>
    <property type="evidence" value="ECO:0007669"/>
    <property type="project" value="TreeGrafter"/>
</dbReference>
<dbReference type="GO" id="GO:0005524">
    <property type="term" value="F:ATP binding"/>
    <property type="evidence" value="ECO:0007669"/>
    <property type="project" value="UniProtKB-KW"/>
</dbReference>
<feature type="compositionally biased region" description="Polar residues" evidence="5">
    <location>
        <begin position="179"/>
        <end position="191"/>
    </location>
</feature>
<feature type="region of interest" description="Disordered" evidence="5">
    <location>
        <begin position="953"/>
        <end position="977"/>
    </location>
</feature>
<proteinExistence type="predicted"/>
<keyword evidence="3" id="KW-0347">Helicase</keyword>
<dbReference type="PANTHER" id="PTHR45626:SF17">
    <property type="entry name" value="HELICASE-LIKE TRANSCRIPTION FACTOR"/>
    <property type="match status" value="1"/>
</dbReference>
<dbReference type="VEuPathDB" id="FungiDB:MFRU_007g00130"/>
<dbReference type="Gene3D" id="3.40.50.10810">
    <property type="entry name" value="Tandem AAA-ATPase domain"/>
    <property type="match status" value="1"/>
</dbReference>
<dbReference type="SUPFAM" id="SSF57850">
    <property type="entry name" value="RING/U-box"/>
    <property type="match status" value="1"/>
</dbReference>
<evidence type="ECO:0000256" key="1">
    <source>
        <dbReference type="ARBA" id="ARBA00022741"/>
    </source>
</evidence>
<dbReference type="Proteomes" id="UP000322873">
    <property type="component" value="Unassembled WGS sequence"/>
</dbReference>
<feature type="compositionally biased region" description="Basic residues" evidence="5">
    <location>
        <begin position="193"/>
        <end position="205"/>
    </location>
</feature>
<dbReference type="InterPro" id="IPR001650">
    <property type="entry name" value="Helicase_C-like"/>
</dbReference>
<dbReference type="EMBL" id="VICG01000011">
    <property type="protein sequence ID" value="KAA8566852.1"/>
    <property type="molecule type" value="Genomic_DNA"/>
</dbReference>